<keyword evidence="2" id="KW-0732">Signal</keyword>
<name>A0A5C5Z0I9_9BACT</name>
<feature type="coiled-coil region" evidence="1">
    <location>
        <begin position="116"/>
        <end position="166"/>
    </location>
</feature>
<evidence type="ECO:0000313" key="5">
    <source>
        <dbReference type="Proteomes" id="UP000315010"/>
    </source>
</evidence>
<dbReference type="InterPro" id="IPR058625">
    <property type="entry name" value="MdtA-like_BSH"/>
</dbReference>
<dbReference type="AlphaFoldDB" id="A0A5C5Z0I9"/>
<accession>A0A5C5Z0I9</accession>
<keyword evidence="1" id="KW-0175">Coiled coil</keyword>
<organism evidence="4 5">
    <name type="scientific">Novipirellula herctigrandis</name>
    <dbReference type="NCBI Taxonomy" id="2527986"/>
    <lineage>
        <taxon>Bacteria</taxon>
        <taxon>Pseudomonadati</taxon>
        <taxon>Planctomycetota</taxon>
        <taxon>Planctomycetia</taxon>
        <taxon>Pirellulales</taxon>
        <taxon>Pirellulaceae</taxon>
        <taxon>Novipirellula</taxon>
    </lineage>
</organism>
<evidence type="ECO:0000313" key="4">
    <source>
        <dbReference type="EMBL" id="TWT80892.1"/>
    </source>
</evidence>
<evidence type="ECO:0000259" key="3">
    <source>
        <dbReference type="Pfam" id="PF25917"/>
    </source>
</evidence>
<proteinExistence type="predicted"/>
<dbReference type="Proteomes" id="UP000315010">
    <property type="component" value="Unassembled WGS sequence"/>
</dbReference>
<dbReference type="PANTHER" id="PTHR30469:SF15">
    <property type="entry name" value="HLYD FAMILY OF SECRETION PROTEINS"/>
    <property type="match status" value="1"/>
</dbReference>
<evidence type="ECO:0000256" key="2">
    <source>
        <dbReference type="SAM" id="SignalP"/>
    </source>
</evidence>
<comment type="caution">
    <text evidence="4">The sequence shown here is derived from an EMBL/GenBank/DDBJ whole genome shotgun (WGS) entry which is preliminary data.</text>
</comment>
<dbReference type="EMBL" id="SJPJ01000001">
    <property type="protein sequence ID" value="TWT80892.1"/>
    <property type="molecule type" value="Genomic_DNA"/>
</dbReference>
<gene>
    <name evidence="4" type="primary">mdtA_3</name>
    <name evidence="4" type="ORF">CA13_23380</name>
</gene>
<feature type="signal peptide" evidence="2">
    <location>
        <begin position="1"/>
        <end position="20"/>
    </location>
</feature>
<reference evidence="4 5" key="1">
    <citation type="submission" date="2019-02" db="EMBL/GenBank/DDBJ databases">
        <title>Deep-cultivation of Planctomycetes and their phenomic and genomic characterization uncovers novel biology.</title>
        <authorList>
            <person name="Wiegand S."/>
            <person name="Jogler M."/>
            <person name="Boedeker C."/>
            <person name="Pinto D."/>
            <person name="Vollmers J."/>
            <person name="Rivas-Marin E."/>
            <person name="Kohn T."/>
            <person name="Peeters S.H."/>
            <person name="Heuer A."/>
            <person name="Rast P."/>
            <person name="Oberbeckmann S."/>
            <person name="Bunk B."/>
            <person name="Jeske O."/>
            <person name="Meyerdierks A."/>
            <person name="Storesund J.E."/>
            <person name="Kallscheuer N."/>
            <person name="Luecker S."/>
            <person name="Lage O.M."/>
            <person name="Pohl T."/>
            <person name="Merkel B.J."/>
            <person name="Hornburger P."/>
            <person name="Mueller R.-W."/>
            <person name="Bruemmer F."/>
            <person name="Labrenz M."/>
            <person name="Spormann A.M."/>
            <person name="Op Den Camp H."/>
            <person name="Overmann J."/>
            <person name="Amann R."/>
            <person name="Jetten M.S.M."/>
            <person name="Mascher T."/>
            <person name="Medema M.H."/>
            <person name="Devos D.P."/>
            <person name="Kaster A.-K."/>
            <person name="Ovreas L."/>
            <person name="Rohde M."/>
            <person name="Galperin M.Y."/>
            <person name="Jogler C."/>
        </authorList>
    </citation>
    <scope>NUCLEOTIDE SEQUENCE [LARGE SCALE GENOMIC DNA]</scope>
    <source>
        <strain evidence="4 5">CA13</strain>
    </source>
</reference>
<evidence type="ECO:0000256" key="1">
    <source>
        <dbReference type="SAM" id="Coils"/>
    </source>
</evidence>
<dbReference type="Gene3D" id="2.40.50.100">
    <property type="match status" value="1"/>
</dbReference>
<dbReference type="GO" id="GO:1990281">
    <property type="term" value="C:efflux pump complex"/>
    <property type="evidence" value="ECO:0007669"/>
    <property type="project" value="TreeGrafter"/>
</dbReference>
<dbReference type="PANTHER" id="PTHR30469">
    <property type="entry name" value="MULTIDRUG RESISTANCE PROTEIN MDTA"/>
    <property type="match status" value="1"/>
</dbReference>
<dbReference type="Pfam" id="PF25917">
    <property type="entry name" value="BSH_RND"/>
    <property type="match status" value="1"/>
</dbReference>
<feature type="domain" description="Multidrug resistance protein MdtA-like barrel-sandwich hybrid" evidence="3">
    <location>
        <begin position="52"/>
        <end position="218"/>
    </location>
</feature>
<protein>
    <submittedName>
        <fullName evidence="4">Multidrug resistance protein MdtA</fullName>
    </submittedName>
</protein>
<dbReference type="SUPFAM" id="SSF111369">
    <property type="entry name" value="HlyD-like secretion proteins"/>
    <property type="match status" value="1"/>
</dbReference>
<feature type="chain" id="PRO_5022681679" evidence="2">
    <location>
        <begin position="21"/>
        <end position="308"/>
    </location>
</feature>
<keyword evidence="5" id="KW-1185">Reference proteome</keyword>
<dbReference type="Gene3D" id="1.10.287.470">
    <property type="entry name" value="Helix hairpin bin"/>
    <property type="match status" value="1"/>
</dbReference>
<dbReference type="GO" id="GO:0015562">
    <property type="term" value="F:efflux transmembrane transporter activity"/>
    <property type="evidence" value="ECO:0007669"/>
    <property type="project" value="TreeGrafter"/>
</dbReference>
<dbReference type="RefSeq" id="WP_419194174.1">
    <property type="nucleotide sequence ID" value="NZ_SJPJ01000001.1"/>
</dbReference>
<sequence length="308" mass="34542" precursor="true">MKPFIFGCLAFMALPIPAIAQNSFTQSNFGQPSTSANSGEIRAENCMVKIINSVDVPAEVEGKLMELKFEEGATVAAGDILAIIDDTQANFGVELKKAEEKEALLNATNEVNLEDARNSEKLARAEAEAYAELRREGAIPFWELEKKRLEAERGKLKIEVSEMQIQIAKVQFKGKETEREMAEAQLKKYRISAPFDGFIETRFAQFGGWVQPGTPIAKLVQLDKLRVEGDIDALRYPGQVTRGTPVEVLVYREANSDNAMSLQGKIDFVSSEIDLRNRYRVWVEIRNQQQGEDWTIKPGMRAEIIVKP</sequence>
<dbReference type="Gene3D" id="2.40.30.170">
    <property type="match status" value="1"/>
</dbReference>